<dbReference type="PANTHER" id="PTHR43085">
    <property type="entry name" value="HEXOKINASE FAMILY MEMBER"/>
    <property type="match status" value="1"/>
</dbReference>
<dbReference type="GO" id="GO:0008865">
    <property type="term" value="F:fructokinase activity"/>
    <property type="evidence" value="ECO:0007669"/>
    <property type="project" value="UniProtKB-EC"/>
</dbReference>
<evidence type="ECO:0000256" key="4">
    <source>
        <dbReference type="ARBA" id="ARBA00022777"/>
    </source>
</evidence>
<dbReference type="InterPro" id="IPR002173">
    <property type="entry name" value="Carboh/pur_kinase_PfkB_CS"/>
</dbReference>
<dbReference type="EMBL" id="LR134377">
    <property type="protein sequence ID" value="VEH04584.1"/>
    <property type="molecule type" value="Genomic_DNA"/>
</dbReference>
<reference evidence="8 10" key="2">
    <citation type="submission" date="2018-12" db="EMBL/GenBank/DDBJ databases">
        <authorList>
            <consortium name="Pathogen Informatics"/>
        </authorList>
    </citation>
    <scope>NUCLEOTIDE SEQUENCE [LARGE SCALE GENOMIC DNA]</scope>
    <source>
        <strain evidence="8 10">NCTC949</strain>
    </source>
</reference>
<evidence type="ECO:0000313" key="10">
    <source>
        <dbReference type="Proteomes" id="UP000271380"/>
    </source>
</evidence>
<dbReference type="PANTHER" id="PTHR43085:SF1">
    <property type="entry name" value="PSEUDOURIDINE KINASE-RELATED"/>
    <property type="match status" value="1"/>
</dbReference>
<dbReference type="InterPro" id="IPR050306">
    <property type="entry name" value="PfkB_Carbo_kinase"/>
</dbReference>
<keyword evidence="4 7" id="KW-0418">Kinase</keyword>
<protein>
    <submittedName>
        <fullName evidence="8">Fructokinase</fullName>
        <ecNumber evidence="8">2.7.1.15</ecNumber>
    </submittedName>
    <submittedName>
        <fullName evidence="7">Sugar kinase, ribokinase</fullName>
        <ecNumber evidence="7">2.7.1.4</ecNumber>
    </submittedName>
</protein>
<evidence type="ECO:0000259" key="6">
    <source>
        <dbReference type="Pfam" id="PF00294"/>
    </source>
</evidence>
<dbReference type="GO" id="GO:0005524">
    <property type="term" value="F:ATP binding"/>
    <property type="evidence" value="ECO:0007669"/>
    <property type="project" value="UniProtKB-KW"/>
</dbReference>
<dbReference type="InterPro" id="IPR029056">
    <property type="entry name" value="Ribokinase-like"/>
</dbReference>
<dbReference type="EC" id="2.7.1.15" evidence="8"/>
<keyword evidence="3" id="KW-0547">Nucleotide-binding</keyword>
<dbReference type="Gene3D" id="3.40.1190.20">
    <property type="match status" value="1"/>
</dbReference>
<evidence type="ECO:0000256" key="5">
    <source>
        <dbReference type="ARBA" id="ARBA00022840"/>
    </source>
</evidence>
<evidence type="ECO:0000256" key="3">
    <source>
        <dbReference type="ARBA" id="ARBA00022741"/>
    </source>
</evidence>
<dbReference type="OrthoDB" id="9795789at2"/>
<evidence type="ECO:0000256" key="2">
    <source>
        <dbReference type="ARBA" id="ARBA00022679"/>
    </source>
</evidence>
<comment type="similarity">
    <text evidence="1">Belongs to the carbohydrate kinase PfkB family.</text>
</comment>
<dbReference type="Pfam" id="PF00294">
    <property type="entry name" value="PfkB"/>
    <property type="match status" value="1"/>
</dbReference>
<keyword evidence="5" id="KW-0067">ATP-binding</keyword>
<dbReference type="Proteomes" id="UP000033457">
    <property type="component" value="Chromosome"/>
</dbReference>
<dbReference type="EMBL" id="CP011312">
    <property type="protein sequence ID" value="AKE40746.1"/>
    <property type="molecule type" value="Genomic_DNA"/>
</dbReference>
<dbReference type="HOGENOM" id="CLU_027634_6_2_11"/>
<reference evidence="7 9" key="1">
    <citation type="journal article" date="2015" name="Genome Announc.">
        <title>Complete Genome Sequence of Corynebacterium kutscheri DSM 20755, a Corynebacterial Type Strain with Remarkably Low G+C Content of Chromosomal DNA.</title>
        <authorList>
            <person name="Ruckert C."/>
            <person name="Albersmeier A."/>
            <person name="Winkler A."/>
            <person name="Tauch A."/>
        </authorList>
    </citation>
    <scope>NUCLEOTIDE SEQUENCE [LARGE SCALE GENOMIC DNA]</scope>
    <source>
        <strain evidence="7 9">DSM 20755</strain>
    </source>
</reference>
<keyword evidence="2 7" id="KW-0808">Transferase</keyword>
<evidence type="ECO:0000313" key="9">
    <source>
        <dbReference type="Proteomes" id="UP000033457"/>
    </source>
</evidence>
<accession>A0A0F6TCY7</accession>
<dbReference type="AlphaFoldDB" id="A0A0F6TCY7"/>
<name>A0A0F6TCY7_9CORY</name>
<evidence type="ECO:0000256" key="1">
    <source>
        <dbReference type="ARBA" id="ARBA00010688"/>
    </source>
</evidence>
<evidence type="ECO:0000313" key="7">
    <source>
        <dbReference type="EMBL" id="AKE40746.1"/>
    </source>
</evidence>
<organism evidence="7 9">
    <name type="scientific">Corynebacterium kutscheri</name>
    <dbReference type="NCBI Taxonomy" id="35755"/>
    <lineage>
        <taxon>Bacteria</taxon>
        <taxon>Bacillati</taxon>
        <taxon>Actinomycetota</taxon>
        <taxon>Actinomycetes</taxon>
        <taxon>Mycobacteriales</taxon>
        <taxon>Corynebacteriaceae</taxon>
        <taxon>Corynebacterium</taxon>
    </lineage>
</organism>
<dbReference type="PROSITE" id="PS00584">
    <property type="entry name" value="PFKB_KINASES_2"/>
    <property type="match status" value="1"/>
</dbReference>
<sequence>MITVCGEGLVDLVPNQDSHLVPALGGGPFNVAIATSRLGAPTQFLSRISTDTFGEQLIAKLISEGVDISHVQRGGEPTTLAVTSLNDDGSANYTFYIEGTADRYVSPPTELHTDIACFGTVSLALDPGATRYAQLLHRLYQQGTFIALDPNIRSFYTNDAHRDFLLSLLPSVNLLKLSEEENDFLNNPTAPIKVITRGEHGLEIHVHGEIITIPALPTTVADTIGAGDTIMGALLAQLHQHGTNLTSQQWREVGTYAAQAAAITVSRTGAQPPTAKEINATY</sequence>
<dbReference type="EC" id="2.7.1.4" evidence="7"/>
<dbReference type="CDD" id="cd01167">
    <property type="entry name" value="bac_FRK"/>
    <property type="match status" value="1"/>
</dbReference>
<evidence type="ECO:0000313" key="8">
    <source>
        <dbReference type="EMBL" id="VEH04584.1"/>
    </source>
</evidence>
<dbReference type="STRING" id="35755.UL82_02605"/>
<dbReference type="KEGG" id="cku:UL82_02605"/>
<feature type="domain" description="Carbohydrate kinase PfkB" evidence="6">
    <location>
        <begin position="12"/>
        <end position="274"/>
    </location>
</feature>
<proteinExistence type="inferred from homology"/>
<keyword evidence="9" id="KW-1185">Reference proteome</keyword>
<dbReference type="SUPFAM" id="SSF53613">
    <property type="entry name" value="Ribokinase-like"/>
    <property type="match status" value="1"/>
</dbReference>
<dbReference type="InterPro" id="IPR011611">
    <property type="entry name" value="PfkB_dom"/>
</dbReference>
<gene>
    <name evidence="8" type="primary">cscK</name>
    <name evidence="8" type="ORF">NCTC949_00170</name>
    <name evidence="7" type="ORF">UL82_02605</name>
</gene>
<dbReference type="RefSeq" id="WP_046438877.1">
    <property type="nucleotide sequence ID" value="NZ_CP011312.1"/>
</dbReference>
<dbReference type="Proteomes" id="UP000271380">
    <property type="component" value="Chromosome"/>
</dbReference>
<dbReference type="GO" id="GO:0004747">
    <property type="term" value="F:ribokinase activity"/>
    <property type="evidence" value="ECO:0007669"/>
    <property type="project" value="UniProtKB-EC"/>
</dbReference>